<sequence>MYQYVQCIGSNKMALVECWYGIPSWAFDPPEKDTKTIQVDELTFVDGFSVREDGGGGDGAGSRVRGACEGDDASRQVTREFMRDKQLSKTKKVKNYLRKCKSTANSFINAKSESNGTSDADFRQRRAVEEAVPLTSWYVTDEFYLDEEPRNHVTIVQIMDTAQDGIQKVEHDGVADVCIAPQVEWDSKVIRLKVPSEEALVAPICPEEEEEVETLENFIGNMPAGNEKGCCDLSVNSVTVSRVKRLFCRTPERKKYLKRERQKEREYEVVYEMTPHPTPTVRLERTERRIMIRR</sequence>
<organism evidence="1 2">
    <name type="scientific">Parthenolecanium corni</name>
    <dbReference type="NCBI Taxonomy" id="536013"/>
    <lineage>
        <taxon>Eukaryota</taxon>
        <taxon>Metazoa</taxon>
        <taxon>Ecdysozoa</taxon>
        <taxon>Arthropoda</taxon>
        <taxon>Hexapoda</taxon>
        <taxon>Insecta</taxon>
        <taxon>Pterygota</taxon>
        <taxon>Neoptera</taxon>
        <taxon>Paraneoptera</taxon>
        <taxon>Hemiptera</taxon>
        <taxon>Sternorrhyncha</taxon>
        <taxon>Coccoidea</taxon>
        <taxon>Coccidae</taxon>
        <taxon>Parthenolecanium</taxon>
    </lineage>
</organism>
<evidence type="ECO:0000313" key="2">
    <source>
        <dbReference type="Proteomes" id="UP001367676"/>
    </source>
</evidence>
<evidence type="ECO:0000313" key="1">
    <source>
        <dbReference type="EMBL" id="KAK7584073.1"/>
    </source>
</evidence>
<proteinExistence type="predicted"/>
<dbReference type="AlphaFoldDB" id="A0AAN9Y3V3"/>
<reference evidence="1 2" key="1">
    <citation type="submission" date="2024-03" db="EMBL/GenBank/DDBJ databases">
        <title>Adaptation during the transition from Ophiocordyceps entomopathogen to insect associate is accompanied by gene loss and intensified selection.</title>
        <authorList>
            <person name="Ward C.M."/>
            <person name="Onetto C.A."/>
            <person name="Borneman A.R."/>
        </authorList>
    </citation>
    <scope>NUCLEOTIDE SEQUENCE [LARGE SCALE GENOMIC DNA]</scope>
    <source>
        <strain evidence="1">AWRI1</strain>
        <tissue evidence="1">Single Adult Female</tissue>
    </source>
</reference>
<gene>
    <name evidence="1" type="ORF">V9T40_005036</name>
</gene>
<dbReference type="EMBL" id="JBBCAQ010000032">
    <property type="protein sequence ID" value="KAK7584073.1"/>
    <property type="molecule type" value="Genomic_DNA"/>
</dbReference>
<protein>
    <submittedName>
        <fullName evidence="1">Uncharacterized protein</fullName>
    </submittedName>
</protein>
<accession>A0AAN9Y3V3</accession>
<comment type="caution">
    <text evidence="1">The sequence shown here is derived from an EMBL/GenBank/DDBJ whole genome shotgun (WGS) entry which is preliminary data.</text>
</comment>
<keyword evidence="2" id="KW-1185">Reference proteome</keyword>
<dbReference type="Proteomes" id="UP001367676">
    <property type="component" value="Unassembled WGS sequence"/>
</dbReference>
<name>A0AAN9Y3V3_9HEMI</name>